<evidence type="ECO:0000256" key="2">
    <source>
        <dbReference type="ARBA" id="ARBA00022723"/>
    </source>
</evidence>
<evidence type="ECO:0008006" key="6">
    <source>
        <dbReference type="Google" id="ProtNLM"/>
    </source>
</evidence>
<evidence type="ECO:0000256" key="3">
    <source>
        <dbReference type="ARBA" id="ARBA00022801"/>
    </source>
</evidence>
<dbReference type="AlphaFoldDB" id="A0A3B0UJT7"/>
<sequence length="222" mass="25268">MTQRENQRIKAILFDMDDTLIDWSGMEGDFTTIEGSHWQNVHRYLTQLGHTLPAFPEFWTQLRETFIQAWAEAKKEWTAVSFAKELQNFLINCGLDGSQIDMDAVLRAYDWTPLPGVVPFDDTLAVLDHLKKSGYKIGLITNAMQPMWMRDIELRAYGILDYLDARLTSGDVGFMKPHPFIFWHALELLKVESQEAVFVGDRPANDIVGANEAGLTSVLMSP</sequence>
<dbReference type="PANTHER" id="PTHR46470:SF2">
    <property type="entry name" value="GLYCERALDEHYDE 3-PHOSPHATE PHOSPHATASE"/>
    <property type="match status" value="1"/>
</dbReference>
<dbReference type="NCBIfam" id="TIGR01509">
    <property type="entry name" value="HAD-SF-IA-v3"/>
    <property type="match status" value="1"/>
</dbReference>
<dbReference type="GO" id="GO:0016791">
    <property type="term" value="F:phosphatase activity"/>
    <property type="evidence" value="ECO:0007669"/>
    <property type="project" value="TreeGrafter"/>
</dbReference>
<keyword evidence="2" id="KW-0479">Metal-binding</keyword>
<organism evidence="5">
    <name type="scientific">hydrothermal vent metagenome</name>
    <dbReference type="NCBI Taxonomy" id="652676"/>
    <lineage>
        <taxon>unclassified sequences</taxon>
        <taxon>metagenomes</taxon>
        <taxon>ecological metagenomes</taxon>
    </lineage>
</organism>
<reference evidence="5" key="1">
    <citation type="submission" date="2018-06" db="EMBL/GenBank/DDBJ databases">
        <authorList>
            <person name="Zhirakovskaya E."/>
        </authorList>
    </citation>
    <scope>NUCLEOTIDE SEQUENCE</scope>
</reference>
<gene>
    <name evidence="5" type="ORF">MNBD_CHLOROFLEXI01-4402</name>
</gene>
<dbReference type="NCBIfam" id="TIGR01549">
    <property type="entry name" value="HAD-SF-IA-v1"/>
    <property type="match status" value="1"/>
</dbReference>
<dbReference type="InterPro" id="IPR023214">
    <property type="entry name" value="HAD_sf"/>
</dbReference>
<keyword evidence="3" id="KW-0378">Hydrolase</keyword>
<proteinExistence type="predicted"/>
<dbReference type="Pfam" id="PF00702">
    <property type="entry name" value="Hydrolase"/>
    <property type="match status" value="1"/>
</dbReference>
<accession>A0A3B0UJT7</accession>
<dbReference type="Gene3D" id="1.20.120.1600">
    <property type="match status" value="1"/>
</dbReference>
<dbReference type="SFLD" id="SFLDG01129">
    <property type="entry name" value="C1.5:_HAD__Beta-PGM__Phosphata"/>
    <property type="match status" value="1"/>
</dbReference>
<evidence type="ECO:0000313" key="5">
    <source>
        <dbReference type="EMBL" id="VAW31401.1"/>
    </source>
</evidence>
<dbReference type="SFLD" id="SFLDS00003">
    <property type="entry name" value="Haloacid_Dehalogenase"/>
    <property type="match status" value="1"/>
</dbReference>
<comment type="cofactor">
    <cofactor evidence="1">
        <name>Mg(2+)</name>
        <dbReference type="ChEBI" id="CHEBI:18420"/>
    </cofactor>
</comment>
<dbReference type="Gene3D" id="3.40.50.1000">
    <property type="entry name" value="HAD superfamily/HAD-like"/>
    <property type="match status" value="1"/>
</dbReference>
<dbReference type="PRINTS" id="PR00413">
    <property type="entry name" value="HADHALOGNASE"/>
</dbReference>
<dbReference type="InterPro" id="IPR036412">
    <property type="entry name" value="HAD-like_sf"/>
</dbReference>
<dbReference type="PANTHER" id="PTHR46470">
    <property type="entry name" value="N-ACYLNEURAMINATE-9-PHOSPHATASE"/>
    <property type="match status" value="1"/>
</dbReference>
<dbReference type="GO" id="GO:0046872">
    <property type="term" value="F:metal ion binding"/>
    <property type="evidence" value="ECO:0007669"/>
    <property type="project" value="UniProtKB-KW"/>
</dbReference>
<name>A0A3B0UJT7_9ZZZZ</name>
<dbReference type="GO" id="GO:0044281">
    <property type="term" value="P:small molecule metabolic process"/>
    <property type="evidence" value="ECO:0007669"/>
    <property type="project" value="UniProtKB-ARBA"/>
</dbReference>
<evidence type="ECO:0000256" key="1">
    <source>
        <dbReference type="ARBA" id="ARBA00001946"/>
    </source>
</evidence>
<evidence type="ECO:0000256" key="4">
    <source>
        <dbReference type="ARBA" id="ARBA00022842"/>
    </source>
</evidence>
<protein>
    <recommendedName>
        <fullName evidence="6">HAD family hydrolase</fullName>
    </recommendedName>
</protein>
<dbReference type="InterPro" id="IPR051400">
    <property type="entry name" value="HAD-like_hydrolase"/>
</dbReference>
<dbReference type="InterPro" id="IPR006439">
    <property type="entry name" value="HAD-SF_hydro_IA"/>
</dbReference>
<keyword evidence="4" id="KW-0460">Magnesium</keyword>
<dbReference type="SUPFAM" id="SSF56784">
    <property type="entry name" value="HAD-like"/>
    <property type="match status" value="1"/>
</dbReference>
<dbReference type="EMBL" id="UOEU01000214">
    <property type="protein sequence ID" value="VAW31401.1"/>
    <property type="molecule type" value="Genomic_DNA"/>
</dbReference>
<feature type="non-terminal residue" evidence="5">
    <location>
        <position position="222"/>
    </location>
</feature>